<feature type="domain" description="Methyltransferase" evidence="1">
    <location>
        <begin position="70"/>
        <end position="176"/>
    </location>
</feature>
<evidence type="ECO:0000313" key="2">
    <source>
        <dbReference type="EMBL" id="KKS94820.1"/>
    </source>
</evidence>
<protein>
    <submittedName>
        <fullName evidence="2">Methyltransferase type 11</fullName>
    </submittedName>
</protein>
<dbReference type="GO" id="GO:0008168">
    <property type="term" value="F:methyltransferase activity"/>
    <property type="evidence" value="ECO:0007669"/>
    <property type="project" value="UniProtKB-KW"/>
</dbReference>
<dbReference type="Proteomes" id="UP000033980">
    <property type="component" value="Unassembled WGS sequence"/>
</dbReference>
<reference evidence="2 3" key="1">
    <citation type="journal article" date="2015" name="Nature">
        <title>rRNA introns, odd ribosomes, and small enigmatic genomes across a large radiation of phyla.</title>
        <authorList>
            <person name="Brown C.T."/>
            <person name="Hug L.A."/>
            <person name="Thomas B.C."/>
            <person name="Sharon I."/>
            <person name="Castelle C.J."/>
            <person name="Singh A."/>
            <person name="Wilkins M.J."/>
            <person name="Williams K.H."/>
            <person name="Banfield J.F."/>
        </authorList>
    </citation>
    <scope>NUCLEOTIDE SEQUENCE [LARGE SCALE GENOMIC DNA]</scope>
</reference>
<sequence>MKTEQDHIESIRKYYIDSEKPYRNWGVDLERPDVYALHCGFHPDGEMIDHHQSVKLMTQKIIELACIIPGDNVLDAGCGTGSLLFEASESQPEANFFGINISTNQLESAKKYLRTTKLSNTTLSYQDYLYTAFPAGLFDKIIYSESAAHSQDKLALFLESRRTIKTGGTIVISDAFLNIYPQQNSKDEILVRNAQDGWVLPPIPTIESLVETLSLAGFGEVTVNDITTNILPSTYIMGANAAVRLKESSDAEEKLLKSRQACVAADILMRKGILSYFWITAKSI</sequence>
<organism evidence="2 3">
    <name type="scientific">Candidatus Collierbacteria bacterium GW2011_GWC2_43_12</name>
    <dbReference type="NCBI Taxonomy" id="1618390"/>
    <lineage>
        <taxon>Bacteria</taxon>
        <taxon>Candidatus Collieribacteriota</taxon>
    </lineage>
</organism>
<evidence type="ECO:0000313" key="3">
    <source>
        <dbReference type="Proteomes" id="UP000033980"/>
    </source>
</evidence>
<dbReference type="Pfam" id="PF13847">
    <property type="entry name" value="Methyltransf_31"/>
    <property type="match status" value="1"/>
</dbReference>
<dbReference type="InterPro" id="IPR025714">
    <property type="entry name" value="Methyltranfer_dom"/>
</dbReference>
<dbReference type="EMBL" id="LCFK01000002">
    <property type="protein sequence ID" value="KKS94820.1"/>
    <property type="molecule type" value="Genomic_DNA"/>
</dbReference>
<evidence type="ECO:0000259" key="1">
    <source>
        <dbReference type="Pfam" id="PF13847"/>
    </source>
</evidence>
<dbReference type="Gene3D" id="3.40.50.150">
    <property type="entry name" value="Vaccinia Virus protein VP39"/>
    <property type="match status" value="1"/>
</dbReference>
<dbReference type="AlphaFoldDB" id="A0A0G1DA97"/>
<keyword evidence="2" id="KW-0808">Transferase</keyword>
<name>A0A0G1DA97_9BACT</name>
<dbReference type="InterPro" id="IPR050447">
    <property type="entry name" value="Erg6_SMT_methyltransf"/>
</dbReference>
<gene>
    <name evidence="2" type="ORF">UV68_C0002G0020</name>
</gene>
<dbReference type="GO" id="GO:0032259">
    <property type="term" value="P:methylation"/>
    <property type="evidence" value="ECO:0007669"/>
    <property type="project" value="UniProtKB-KW"/>
</dbReference>
<accession>A0A0G1DA97</accession>
<keyword evidence="2" id="KW-0489">Methyltransferase</keyword>
<dbReference type="InterPro" id="IPR029063">
    <property type="entry name" value="SAM-dependent_MTases_sf"/>
</dbReference>
<dbReference type="CDD" id="cd02440">
    <property type="entry name" value="AdoMet_MTases"/>
    <property type="match status" value="1"/>
</dbReference>
<dbReference type="PANTHER" id="PTHR44068:SF11">
    <property type="entry name" value="GERANYL DIPHOSPHATE 2-C-METHYLTRANSFERASE"/>
    <property type="match status" value="1"/>
</dbReference>
<comment type="caution">
    <text evidence="2">The sequence shown here is derived from an EMBL/GenBank/DDBJ whole genome shotgun (WGS) entry which is preliminary data.</text>
</comment>
<dbReference type="PANTHER" id="PTHR44068">
    <property type="entry name" value="ZGC:194242"/>
    <property type="match status" value="1"/>
</dbReference>
<dbReference type="SUPFAM" id="SSF53335">
    <property type="entry name" value="S-adenosyl-L-methionine-dependent methyltransferases"/>
    <property type="match status" value="1"/>
</dbReference>
<proteinExistence type="predicted"/>